<dbReference type="Pfam" id="PF26622">
    <property type="entry name" value="DUF8199"/>
    <property type="match status" value="1"/>
</dbReference>
<keyword evidence="2" id="KW-1185">Reference proteome</keyword>
<dbReference type="NCBIfam" id="NF047658">
    <property type="entry name" value="HYC_CC_PP"/>
    <property type="match status" value="1"/>
</dbReference>
<comment type="caution">
    <text evidence="1">The sequence shown here is derived from an EMBL/GenBank/DDBJ whole genome shotgun (WGS) entry which is preliminary data.</text>
</comment>
<evidence type="ECO:0000313" key="1">
    <source>
        <dbReference type="EMBL" id="TCL65438.1"/>
    </source>
</evidence>
<dbReference type="AlphaFoldDB" id="A0A4R1RH94"/>
<reference evidence="1 2" key="1">
    <citation type="submission" date="2019-03" db="EMBL/GenBank/DDBJ databases">
        <title>Genomic Encyclopedia of Type Strains, Phase IV (KMG-IV): sequencing the most valuable type-strain genomes for metagenomic binning, comparative biology and taxonomic classification.</title>
        <authorList>
            <person name="Goeker M."/>
        </authorList>
    </citation>
    <scope>NUCLEOTIDE SEQUENCE [LARGE SCALE GENOMIC DNA]</scope>
    <source>
        <strain evidence="1 2">DSM 18792</strain>
    </source>
</reference>
<dbReference type="EMBL" id="SLUP01000005">
    <property type="protein sequence ID" value="TCL65438.1"/>
    <property type="molecule type" value="Genomic_DNA"/>
</dbReference>
<dbReference type="RefSeq" id="WP_243652229.1">
    <property type="nucleotide sequence ID" value="NZ_SLUP01000005.1"/>
</dbReference>
<sequence length="150" mass="17025">MKTHFFNFLYFCMVIKRFLHKSFSVLLALLVLFSTVSFTIEKHYCGDVLVDVALFTEAQKCDMGTSGMAQEAITKNTCCKDEVKLVKGQDELKVSTFDDLNFQQQLFITTSAYAFVNLFEGLAKQVSPHKDYSPPNLVADIQVLDQVFII</sequence>
<name>A0A4R1RH94_9FLAO</name>
<accession>A0A4R1RH94</accession>
<evidence type="ECO:0000313" key="2">
    <source>
        <dbReference type="Proteomes" id="UP000295455"/>
    </source>
</evidence>
<proteinExistence type="predicted"/>
<evidence type="ECO:0008006" key="3">
    <source>
        <dbReference type="Google" id="ProtNLM"/>
    </source>
</evidence>
<dbReference type="InterPro" id="IPR058060">
    <property type="entry name" value="HYC_CC_PP"/>
</dbReference>
<gene>
    <name evidence="1" type="ORF">EV196_10595</name>
</gene>
<dbReference type="Proteomes" id="UP000295455">
    <property type="component" value="Unassembled WGS sequence"/>
</dbReference>
<organism evidence="1 2">
    <name type="scientific">Mariniflexile fucanivorans</name>
    <dbReference type="NCBI Taxonomy" id="264023"/>
    <lineage>
        <taxon>Bacteria</taxon>
        <taxon>Pseudomonadati</taxon>
        <taxon>Bacteroidota</taxon>
        <taxon>Flavobacteriia</taxon>
        <taxon>Flavobacteriales</taxon>
        <taxon>Flavobacteriaceae</taxon>
        <taxon>Mariniflexile</taxon>
    </lineage>
</organism>
<protein>
    <recommendedName>
        <fullName evidence="3">Secreted protein</fullName>
    </recommendedName>
</protein>
<dbReference type="InterPro" id="IPR058512">
    <property type="entry name" value="DUF8199"/>
</dbReference>